<comment type="similarity">
    <text evidence="2">Belongs to the TMEM86 family.</text>
</comment>
<organism evidence="7 8">
    <name type="scientific">Jejuia spongiicola</name>
    <dbReference type="NCBI Taxonomy" id="2942207"/>
    <lineage>
        <taxon>Bacteria</taxon>
        <taxon>Pseudomonadati</taxon>
        <taxon>Bacteroidota</taxon>
        <taxon>Flavobacteriia</taxon>
        <taxon>Flavobacteriales</taxon>
        <taxon>Flavobacteriaceae</taxon>
        <taxon>Jejuia</taxon>
    </lineage>
</organism>
<evidence type="ECO:0000313" key="7">
    <source>
        <dbReference type="EMBL" id="MCL6294340.1"/>
    </source>
</evidence>
<comment type="caution">
    <text evidence="7">The sequence shown here is derived from an EMBL/GenBank/DDBJ whole genome shotgun (WGS) entry which is preliminary data.</text>
</comment>
<keyword evidence="3 6" id="KW-0812">Transmembrane</keyword>
<name>A0ABT0QEE0_9FLAO</name>
<feature type="transmembrane region" description="Helical" evidence="6">
    <location>
        <begin position="172"/>
        <end position="190"/>
    </location>
</feature>
<gene>
    <name evidence="7" type="ORF">M3P09_05005</name>
</gene>
<keyword evidence="8" id="KW-1185">Reference proteome</keyword>
<feature type="transmembrane region" description="Helical" evidence="6">
    <location>
        <begin position="61"/>
        <end position="80"/>
    </location>
</feature>
<comment type="subcellular location">
    <subcellularLocation>
        <location evidence="1">Membrane</location>
        <topology evidence="1">Multi-pass membrane protein</topology>
    </subcellularLocation>
</comment>
<dbReference type="PANTHER" id="PTHR31885">
    <property type="entry name" value="GH04784P"/>
    <property type="match status" value="1"/>
</dbReference>
<keyword evidence="5 6" id="KW-0472">Membrane</keyword>
<keyword evidence="4 6" id="KW-1133">Transmembrane helix</keyword>
<evidence type="ECO:0000313" key="8">
    <source>
        <dbReference type="Proteomes" id="UP001165381"/>
    </source>
</evidence>
<dbReference type="Proteomes" id="UP001165381">
    <property type="component" value="Unassembled WGS sequence"/>
</dbReference>
<protein>
    <submittedName>
        <fullName evidence="7">Lysoplasmalogenase</fullName>
    </submittedName>
</protein>
<evidence type="ECO:0000256" key="2">
    <source>
        <dbReference type="ARBA" id="ARBA00007375"/>
    </source>
</evidence>
<feature type="transmembrane region" description="Helical" evidence="6">
    <location>
        <begin position="115"/>
        <end position="134"/>
    </location>
</feature>
<evidence type="ECO:0000256" key="4">
    <source>
        <dbReference type="ARBA" id="ARBA00022989"/>
    </source>
</evidence>
<reference evidence="7" key="1">
    <citation type="submission" date="2022-05" db="EMBL/GenBank/DDBJ databases">
        <authorList>
            <person name="Park J.-S."/>
        </authorList>
    </citation>
    <scope>NUCLEOTIDE SEQUENCE</scope>
    <source>
        <strain evidence="7">2012CJ34-3</strain>
    </source>
</reference>
<dbReference type="PANTHER" id="PTHR31885:SF6">
    <property type="entry name" value="GH04784P"/>
    <property type="match status" value="1"/>
</dbReference>
<evidence type="ECO:0000256" key="6">
    <source>
        <dbReference type="SAM" id="Phobius"/>
    </source>
</evidence>
<evidence type="ECO:0000256" key="5">
    <source>
        <dbReference type="ARBA" id="ARBA00023136"/>
    </source>
</evidence>
<accession>A0ABT0QEE0</accession>
<feature type="transmembrane region" description="Helical" evidence="6">
    <location>
        <begin position="196"/>
        <end position="218"/>
    </location>
</feature>
<dbReference type="InterPro" id="IPR012506">
    <property type="entry name" value="TMEM86B-like"/>
</dbReference>
<sequence>MLSKTEKTFSLIFLIIVIAELVCDNIETLTTFHYLTKPLILISLIFFFWNYGKHLDNKTRLFTFLALILSLFGDVLLIFADASTTFFIGGLVSFLLAHIMYVFTFLKKKNNLNNTVLLTIILLVYAAGLFYFLKDGLGDLLVPVIIYMIVILSMVITAFLRKGSVPKSSYFFVFLGALFFITSDSLLALNKFYEPLPFSGISIMLTYSIAQLFIVLGIKKQQ</sequence>
<dbReference type="RefSeq" id="WP_249972256.1">
    <property type="nucleotide sequence ID" value="NZ_JAMFLZ010000002.1"/>
</dbReference>
<evidence type="ECO:0000256" key="3">
    <source>
        <dbReference type="ARBA" id="ARBA00022692"/>
    </source>
</evidence>
<feature type="transmembrane region" description="Helical" evidence="6">
    <location>
        <begin position="140"/>
        <end position="160"/>
    </location>
</feature>
<dbReference type="Pfam" id="PF07947">
    <property type="entry name" value="YhhN"/>
    <property type="match status" value="1"/>
</dbReference>
<dbReference type="EMBL" id="JAMFLZ010000002">
    <property type="protein sequence ID" value="MCL6294340.1"/>
    <property type="molecule type" value="Genomic_DNA"/>
</dbReference>
<feature type="transmembrane region" description="Helical" evidence="6">
    <location>
        <begin position="86"/>
        <end position="103"/>
    </location>
</feature>
<evidence type="ECO:0000256" key="1">
    <source>
        <dbReference type="ARBA" id="ARBA00004141"/>
    </source>
</evidence>
<proteinExistence type="inferred from homology"/>
<feature type="transmembrane region" description="Helical" evidence="6">
    <location>
        <begin position="33"/>
        <end position="49"/>
    </location>
</feature>